<sequence length="65" mass="7776">MSHKLRDKAIGGQEYIELRYVLKKYYKLIQKDLDNVPGGLTWIRKQEMEKVERIYSNLYKNAIGE</sequence>
<gene>
    <name evidence="1" type="ORF">FZC83_02000</name>
</gene>
<dbReference type="Proteomes" id="UP000322997">
    <property type="component" value="Unassembled WGS sequence"/>
</dbReference>
<evidence type="ECO:0000313" key="1">
    <source>
        <dbReference type="EMBL" id="TYS56368.1"/>
    </source>
</evidence>
<dbReference type="RefSeq" id="WP_148984402.1">
    <property type="nucleotide sequence ID" value="NZ_JBNILK010000001.1"/>
</dbReference>
<accession>A0A5D4S2I1</accession>
<dbReference type="AlphaFoldDB" id="A0A5D4S2I1"/>
<organism evidence="1 2">
    <name type="scientific">Rossellomorea marisflavi</name>
    <dbReference type="NCBI Taxonomy" id="189381"/>
    <lineage>
        <taxon>Bacteria</taxon>
        <taxon>Bacillati</taxon>
        <taxon>Bacillota</taxon>
        <taxon>Bacilli</taxon>
        <taxon>Bacillales</taxon>
        <taxon>Bacillaceae</taxon>
        <taxon>Rossellomorea</taxon>
    </lineage>
</organism>
<name>A0A5D4S2I1_9BACI</name>
<evidence type="ECO:0000313" key="2">
    <source>
        <dbReference type="Proteomes" id="UP000322997"/>
    </source>
</evidence>
<reference evidence="1 2" key="1">
    <citation type="submission" date="2019-08" db="EMBL/GenBank/DDBJ databases">
        <title>Bacillus genomes from the desert of Cuatro Cienegas, Coahuila.</title>
        <authorList>
            <person name="Olmedo-Alvarez G."/>
        </authorList>
    </citation>
    <scope>NUCLEOTIDE SEQUENCE [LARGE SCALE GENOMIC DNA]</scope>
    <source>
        <strain evidence="1 2">CH108_3D</strain>
    </source>
</reference>
<protein>
    <submittedName>
        <fullName evidence="1">Uncharacterized protein</fullName>
    </submittedName>
</protein>
<comment type="caution">
    <text evidence="1">The sequence shown here is derived from an EMBL/GenBank/DDBJ whole genome shotgun (WGS) entry which is preliminary data.</text>
</comment>
<dbReference type="EMBL" id="VTEQ01000001">
    <property type="protein sequence ID" value="TYS56368.1"/>
    <property type="molecule type" value="Genomic_DNA"/>
</dbReference>
<proteinExistence type="predicted"/>